<protein>
    <submittedName>
        <fullName evidence="1">Uncharacterized protein</fullName>
    </submittedName>
</protein>
<dbReference type="EMBL" id="JAENIK010000012">
    <property type="protein sequence ID" value="MBK1817498.1"/>
    <property type="molecule type" value="Genomic_DNA"/>
</dbReference>
<dbReference type="AlphaFoldDB" id="A0A934R7S1"/>
<sequence>MDKTSLQDAFAKDLFHTGYIEVDLWQIEEAFPHPKRFGILEMSAMIHAAIEHNVPPPPEEPTQDEQIEAWCSKHGFEQSRPWNKRVIEFSIPNYIPEDFRGKLKSNCQDCAIGDLIAYSDAPAETRDARSFLRQWHRNDDPSESYRGFTAAVEIVTARFERVAVGPRAFVFKRTA</sequence>
<accession>A0A934R7S1</accession>
<keyword evidence="2" id="KW-1185">Reference proteome</keyword>
<proteinExistence type="predicted"/>
<evidence type="ECO:0000313" key="1">
    <source>
        <dbReference type="EMBL" id="MBK1817498.1"/>
    </source>
</evidence>
<gene>
    <name evidence="1" type="ORF">JIN84_17895</name>
</gene>
<organism evidence="1 2">
    <name type="scientific">Luteolibacter yonseiensis</name>
    <dbReference type="NCBI Taxonomy" id="1144680"/>
    <lineage>
        <taxon>Bacteria</taxon>
        <taxon>Pseudomonadati</taxon>
        <taxon>Verrucomicrobiota</taxon>
        <taxon>Verrucomicrobiia</taxon>
        <taxon>Verrucomicrobiales</taxon>
        <taxon>Verrucomicrobiaceae</taxon>
        <taxon>Luteolibacter</taxon>
    </lineage>
</organism>
<comment type="caution">
    <text evidence="1">The sequence shown here is derived from an EMBL/GenBank/DDBJ whole genome shotgun (WGS) entry which is preliminary data.</text>
</comment>
<name>A0A934R7S1_9BACT</name>
<dbReference type="Proteomes" id="UP000600139">
    <property type="component" value="Unassembled WGS sequence"/>
</dbReference>
<reference evidence="1" key="1">
    <citation type="submission" date="2021-01" db="EMBL/GenBank/DDBJ databases">
        <title>Modified the classification status of verrucomicrobia.</title>
        <authorList>
            <person name="Feng X."/>
        </authorList>
    </citation>
    <scope>NUCLEOTIDE SEQUENCE</scope>
    <source>
        <strain evidence="1">JCM 18052</strain>
    </source>
</reference>
<evidence type="ECO:0000313" key="2">
    <source>
        <dbReference type="Proteomes" id="UP000600139"/>
    </source>
</evidence>
<dbReference type="RefSeq" id="WP_200352438.1">
    <property type="nucleotide sequence ID" value="NZ_BAABHZ010000001.1"/>
</dbReference>